<protein>
    <submittedName>
        <fullName evidence="3">Uncharacterized protein</fullName>
    </submittedName>
</protein>
<evidence type="ECO:0000313" key="4">
    <source>
        <dbReference type="Proteomes" id="UP000180057"/>
    </source>
</evidence>
<keyword evidence="4" id="KW-1185">Reference proteome</keyword>
<dbReference type="AlphaFoldDB" id="A0A1S2M4W4"/>
<comment type="caution">
    <text evidence="3">The sequence shown here is derived from an EMBL/GenBank/DDBJ whole genome shotgun (WGS) entry which is preliminary data.</text>
</comment>
<dbReference type="EMBL" id="MLQS01000017">
    <property type="protein sequence ID" value="OIJ19540.1"/>
    <property type="molecule type" value="Genomic_DNA"/>
</dbReference>
<organism evidence="3 4">
    <name type="scientific">Anaerobacillus alkalidiazotrophicus</name>
    <dbReference type="NCBI Taxonomy" id="472963"/>
    <lineage>
        <taxon>Bacteria</taxon>
        <taxon>Bacillati</taxon>
        <taxon>Bacillota</taxon>
        <taxon>Bacilli</taxon>
        <taxon>Bacillales</taxon>
        <taxon>Bacillaceae</taxon>
        <taxon>Anaerobacillus</taxon>
    </lineage>
</organism>
<feature type="transmembrane region" description="Helical" evidence="1">
    <location>
        <begin position="9"/>
        <end position="27"/>
    </location>
</feature>
<dbReference type="RefSeq" id="WP_071389679.1">
    <property type="nucleotide sequence ID" value="NZ_MLQS01000017.1"/>
</dbReference>
<accession>A0A1S2M4W4</accession>
<dbReference type="OrthoDB" id="2939890at2"/>
<keyword evidence="1" id="KW-0472">Membrane</keyword>
<name>A0A1S2M4W4_9BACI</name>
<feature type="transmembrane region" description="Helical" evidence="1">
    <location>
        <begin position="39"/>
        <end position="57"/>
    </location>
</feature>
<evidence type="ECO:0000313" key="3">
    <source>
        <dbReference type="EMBL" id="OIJ19540.1"/>
    </source>
</evidence>
<dbReference type="Proteomes" id="UP000180057">
    <property type="component" value="Unassembled WGS sequence"/>
</dbReference>
<evidence type="ECO:0000256" key="1">
    <source>
        <dbReference type="SAM" id="Phobius"/>
    </source>
</evidence>
<gene>
    <name evidence="3" type="ORF">BKP45_10690</name>
    <name evidence="2" type="ORF">BKP45_16405</name>
</gene>
<keyword evidence="1" id="KW-0812">Transmembrane</keyword>
<dbReference type="EMBL" id="MLQS01000030">
    <property type="protein sequence ID" value="OIJ18061.1"/>
    <property type="molecule type" value="Genomic_DNA"/>
</dbReference>
<evidence type="ECO:0000313" key="2">
    <source>
        <dbReference type="EMBL" id="OIJ18061.1"/>
    </source>
</evidence>
<feature type="transmembrane region" description="Helical" evidence="1">
    <location>
        <begin position="66"/>
        <end position="85"/>
    </location>
</feature>
<keyword evidence="1" id="KW-1133">Transmembrane helix</keyword>
<sequence length="87" mass="9800">MKKYEIRYLLYFVAVLWFISLIFIPLMSEVTISVSLTKVLVSIPFLLVIIGKILAIIEKRNKNKSLAGDVGINIGLTIALLMYLLSV</sequence>
<proteinExistence type="predicted"/>
<reference evidence="3 4" key="1">
    <citation type="submission" date="2016-10" db="EMBL/GenBank/DDBJ databases">
        <title>Draft genome sequences of four alkaliphilic bacteria belonging to the Anaerobacillus genus.</title>
        <authorList>
            <person name="Bassil N.M."/>
            <person name="Lloyd J.R."/>
        </authorList>
    </citation>
    <scope>NUCLEOTIDE SEQUENCE [LARGE SCALE GENOMIC DNA]</scope>
    <source>
        <strain evidence="3 4">DSM 22531</strain>
    </source>
</reference>